<dbReference type="VEuPathDB" id="TriTrypDB:TCSYLVIO_006957"/>
<evidence type="ECO:0000313" key="3">
    <source>
        <dbReference type="EMBL" id="PWU94215.1"/>
    </source>
</evidence>
<feature type="signal peptide" evidence="2">
    <location>
        <begin position="1"/>
        <end position="26"/>
    </location>
</feature>
<accession>A0A2V2VCH8</accession>
<feature type="compositionally biased region" description="Polar residues" evidence="1">
    <location>
        <begin position="171"/>
        <end position="186"/>
    </location>
</feature>
<feature type="chain" id="PRO_5015944067" evidence="2">
    <location>
        <begin position="27"/>
        <end position="338"/>
    </location>
</feature>
<dbReference type="VEuPathDB" id="TriTrypDB:TcCLB.511063.120"/>
<dbReference type="EMBL" id="PRFA01000027">
    <property type="protein sequence ID" value="PWU94215.1"/>
    <property type="molecule type" value="Genomic_DNA"/>
</dbReference>
<dbReference type="VEuPathDB" id="TriTrypDB:BCY84_08749"/>
<feature type="compositionally biased region" description="Basic and acidic residues" evidence="1">
    <location>
        <begin position="49"/>
        <end position="70"/>
    </location>
</feature>
<feature type="region of interest" description="Disordered" evidence="1">
    <location>
        <begin position="147"/>
        <end position="228"/>
    </location>
</feature>
<dbReference type="VEuPathDB" id="TriTrypDB:C3747_86g73"/>
<gene>
    <name evidence="3" type="ORF">C4B63_27g300</name>
</gene>
<name>A0A2V2VCH8_TRYCR</name>
<keyword evidence="2" id="KW-0732">Signal</keyword>
<dbReference type="VEuPathDB" id="TriTrypDB:TcCL_NonESM09250"/>
<evidence type="ECO:0000313" key="4">
    <source>
        <dbReference type="Proteomes" id="UP000246121"/>
    </source>
</evidence>
<protein>
    <submittedName>
        <fullName evidence="3">Putative mucin TcMUCII</fullName>
    </submittedName>
</protein>
<dbReference type="VEuPathDB" id="TriTrypDB:TcBrA4_0166050"/>
<dbReference type="Proteomes" id="UP000246121">
    <property type="component" value="Unassembled WGS sequence"/>
</dbReference>
<dbReference type="VEuPathDB" id="TriTrypDB:TcCLB.510197.210"/>
<sequence length="338" mass="34704">MMMTCRLLCALLVLALCCCLSNCVMASEVDLPELSPDSGPEKGPVGAEVKQKGTEADRELGKDASKDQLGKDTQNIQGPPAALEEEQDGDKGPGLKLSRSNAAVSTDKSDLTGLETTIPVVSSQAIGTSVGKSTTDAQGVVGYTVGTANGSKEKLPEREKQGTVTVAGLQAPTQAKGTVGSKSPNGSEGVADAPINATSTTSTTASGLQVQSKKEEEPAITNGRENTQSTVFSKVSNSQFASVASGHSGSQVPGVPLQPPTLQTVKSKAQRVTIHPENGQETKTIALKTTTTTETPTTTTTTRAPSRLREIDGSLSSSAWVCASLLLAASALAYTTLG</sequence>
<dbReference type="AlphaFoldDB" id="A0A2V2VCH8"/>
<reference evidence="3 4" key="1">
    <citation type="journal article" date="2018" name="Microb. Genom.">
        <title>Expanding an expanded genome: long-read sequencing of Trypanosoma cruzi.</title>
        <authorList>
            <person name="Berna L."/>
            <person name="Rodriguez M."/>
            <person name="Chiribao M.L."/>
            <person name="Parodi-Talice A."/>
            <person name="Pita S."/>
            <person name="Rijo G."/>
            <person name="Alvarez-Valin F."/>
            <person name="Robello C."/>
        </authorList>
    </citation>
    <scope>NUCLEOTIDE SEQUENCE [LARGE SCALE GENOMIC DNA]</scope>
    <source>
        <strain evidence="3 4">Dm28c</strain>
    </source>
</reference>
<organism evidence="3 4">
    <name type="scientific">Trypanosoma cruzi</name>
    <dbReference type="NCBI Taxonomy" id="5693"/>
    <lineage>
        <taxon>Eukaryota</taxon>
        <taxon>Discoba</taxon>
        <taxon>Euglenozoa</taxon>
        <taxon>Kinetoplastea</taxon>
        <taxon>Metakinetoplastina</taxon>
        <taxon>Trypanosomatida</taxon>
        <taxon>Trypanosomatidae</taxon>
        <taxon>Trypanosoma</taxon>
        <taxon>Schizotrypanum</taxon>
    </lineage>
</organism>
<dbReference type="VEuPathDB" id="TriTrypDB:TcG_12754"/>
<dbReference type="VEuPathDB" id="TriTrypDB:C4B63_27g300"/>
<evidence type="ECO:0000256" key="1">
    <source>
        <dbReference type="SAM" id="MobiDB-lite"/>
    </source>
</evidence>
<dbReference type="Pfam" id="PF01456">
    <property type="entry name" value="Mucin"/>
    <property type="match status" value="1"/>
</dbReference>
<feature type="compositionally biased region" description="Basic and acidic residues" evidence="1">
    <location>
        <begin position="151"/>
        <end position="161"/>
    </location>
</feature>
<feature type="region of interest" description="Disordered" evidence="1">
    <location>
        <begin position="33"/>
        <end position="109"/>
    </location>
</feature>
<proteinExistence type="predicted"/>
<comment type="caution">
    <text evidence="3">The sequence shown here is derived from an EMBL/GenBank/DDBJ whole genome shotgun (WGS) entry which is preliminary data.</text>
</comment>
<dbReference type="InterPro" id="IPR000458">
    <property type="entry name" value="Tryp_mucin"/>
</dbReference>
<feature type="compositionally biased region" description="Low complexity" evidence="1">
    <location>
        <begin position="197"/>
        <end position="206"/>
    </location>
</feature>
<evidence type="ECO:0000256" key="2">
    <source>
        <dbReference type="SAM" id="SignalP"/>
    </source>
</evidence>